<comment type="caution">
    <text evidence="1">The sequence shown here is derived from an EMBL/GenBank/DDBJ whole genome shotgun (WGS) entry which is preliminary data.</text>
</comment>
<dbReference type="Proteomes" id="UP000287651">
    <property type="component" value="Unassembled WGS sequence"/>
</dbReference>
<protein>
    <submittedName>
        <fullName evidence="1">Uncharacterized protein</fullName>
    </submittedName>
</protein>
<evidence type="ECO:0000313" key="2">
    <source>
        <dbReference type="Proteomes" id="UP000287651"/>
    </source>
</evidence>
<sequence>MARTPDHKDWLGDQGLLAAQGRVFLHRGLPVSTNDLLLQVKIKTFYTFLLFTGGDSTIVTWVVPLPPTGGTTIGQP</sequence>
<gene>
    <name evidence="1" type="ORF">B296_00001112</name>
</gene>
<organism evidence="1 2">
    <name type="scientific">Ensete ventricosum</name>
    <name type="common">Abyssinian banana</name>
    <name type="synonym">Musa ensete</name>
    <dbReference type="NCBI Taxonomy" id="4639"/>
    <lineage>
        <taxon>Eukaryota</taxon>
        <taxon>Viridiplantae</taxon>
        <taxon>Streptophyta</taxon>
        <taxon>Embryophyta</taxon>
        <taxon>Tracheophyta</taxon>
        <taxon>Spermatophyta</taxon>
        <taxon>Magnoliopsida</taxon>
        <taxon>Liliopsida</taxon>
        <taxon>Zingiberales</taxon>
        <taxon>Musaceae</taxon>
        <taxon>Ensete</taxon>
    </lineage>
</organism>
<accession>A0A427A9B6</accession>
<name>A0A427A9B6_ENSVE</name>
<dbReference type="AlphaFoldDB" id="A0A427A9B6"/>
<evidence type="ECO:0000313" key="1">
    <source>
        <dbReference type="EMBL" id="RRT72822.1"/>
    </source>
</evidence>
<dbReference type="EMBL" id="AMZH03003282">
    <property type="protein sequence ID" value="RRT72822.1"/>
    <property type="molecule type" value="Genomic_DNA"/>
</dbReference>
<reference evidence="1 2" key="1">
    <citation type="journal article" date="2014" name="Agronomy (Basel)">
        <title>A Draft Genome Sequence for Ensete ventricosum, the Drought-Tolerant Tree Against Hunger.</title>
        <authorList>
            <person name="Harrison J."/>
            <person name="Moore K.A."/>
            <person name="Paszkiewicz K."/>
            <person name="Jones T."/>
            <person name="Grant M."/>
            <person name="Ambacheew D."/>
            <person name="Muzemil S."/>
            <person name="Studholme D.J."/>
        </authorList>
    </citation>
    <scope>NUCLEOTIDE SEQUENCE [LARGE SCALE GENOMIC DNA]</scope>
</reference>
<proteinExistence type="predicted"/>